<feature type="transmembrane region" description="Helical" evidence="1">
    <location>
        <begin position="125"/>
        <end position="152"/>
    </location>
</feature>
<keyword evidence="1" id="KW-1133">Transmembrane helix</keyword>
<dbReference type="InterPro" id="IPR009936">
    <property type="entry name" value="DUF1468"/>
</dbReference>
<sequence length="161" mass="17275">MTDRRAILTSLVLIAVSAVYFATALQYSAGSRAIPISVATLTILFLFLDILSQGEGRVARGLRRAFGGAASIRPGGDAQEQPVRQEALALAWIVAFTALATAFGFYIAIPVYVISYLWLHAGKPIWIAALVAISLTGALYLIFEVLLGYAIFEGLIFGGYM</sequence>
<dbReference type="RefSeq" id="WP_260906971.1">
    <property type="nucleotide sequence ID" value="NZ_JAOCZP010000011.1"/>
</dbReference>
<proteinExistence type="predicted"/>
<name>A0ABT2LUE3_9HYPH</name>
<gene>
    <name evidence="3" type="ORF">N5A92_24345</name>
</gene>
<evidence type="ECO:0000259" key="2">
    <source>
        <dbReference type="Pfam" id="PF07331"/>
    </source>
</evidence>
<dbReference type="Pfam" id="PF07331">
    <property type="entry name" value="TctB"/>
    <property type="match status" value="1"/>
</dbReference>
<evidence type="ECO:0000313" key="3">
    <source>
        <dbReference type="EMBL" id="MCT7378150.1"/>
    </source>
</evidence>
<feature type="transmembrane region" description="Helical" evidence="1">
    <location>
        <begin position="89"/>
        <end position="119"/>
    </location>
</feature>
<evidence type="ECO:0000256" key="1">
    <source>
        <dbReference type="SAM" id="Phobius"/>
    </source>
</evidence>
<keyword evidence="4" id="KW-1185">Reference proteome</keyword>
<protein>
    <submittedName>
        <fullName evidence="3">Tripartite tricarboxylate transporter TctB family protein</fullName>
    </submittedName>
</protein>
<reference evidence="3 4" key="1">
    <citation type="submission" date="2022-09" db="EMBL/GenBank/DDBJ databases">
        <title>Chelativorans salina sp. nov., a novel slightly halophilic bacterium isolated from a saline lake sediment enrichment.</title>
        <authorList>
            <person name="Gao L."/>
            <person name="Fang B.-Z."/>
            <person name="Li W.-J."/>
        </authorList>
    </citation>
    <scope>NUCLEOTIDE SEQUENCE [LARGE SCALE GENOMIC DNA]</scope>
    <source>
        <strain evidence="3 4">EGI FJ00035</strain>
    </source>
</reference>
<keyword evidence="1" id="KW-0812">Transmembrane</keyword>
<feature type="transmembrane region" description="Helical" evidence="1">
    <location>
        <begin position="34"/>
        <end position="51"/>
    </location>
</feature>
<feature type="domain" description="DUF1468" evidence="2">
    <location>
        <begin position="8"/>
        <end position="149"/>
    </location>
</feature>
<dbReference type="Proteomes" id="UP001320831">
    <property type="component" value="Unassembled WGS sequence"/>
</dbReference>
<accession>A0ABT2LUE3</accession>
<keyword evidence="1" id="KW-0472">Membrane</keyword>
<comment type="caution">
    <text evidence="3">The sequence shown here is derived from an EMBL/GenBank/DDBJ whole genome shotgun (WGS) entry which is preliminary data.</text>
</comment>
<organism evidence="3 4">
    <name type="scientific">Chelativorans salis</name>
    <dbReference type="NCBI Taxonomy" id="2978478"/>
    <lineage>
        <taxon>Bacteria</taxon>
        <taxon>Pseudomonadati</taxon>
        <taxon>Pseudomonadota</taxon>
        <taxon>Alphaproteobacteria</taxon>
        <taxon>Hyphomicrobiales</taxon>
        <taxon>Phyllobacteriaceae</taxon>
        <taxon>Chelativorans</taxon>
    </lineage>
</organism>
<dbReference type="EMBL" id="JAOCZP010000011">
    <property type="protein sequence ID" value="MCT7378150.1"/>
    <property type="molecule type" value="Genomic_DNA"/>
</dbReference>
<evidence type="ECO:0000313" key="4">
    <source>
        <dbReference type="Proteomes" id="UP001320831"/>
    </source>
</evidence>